<keyword evidence="2" id="KW-1133">Transmembrane helix</keyword>
<accession>A0A4Q7L7L4</accession>
<evidence type="ECO:0000256" key="2">
    <source>
        <dbReference type="SAM" id="Phobius"/>
    </source>
</evidence>
<dbReference type="Proteomes" id="UP000294257">
    <property type="component" value="Unassembled WGS sequence"/>
</dbReference>
<keyword evidence="2" id="KW-0472">Membrane</keyword>
<dbReference type="AlphaFoldDB" id="A0A4Q7L7L4"/>
<comment type="caution">
    <text evidence="3">The sequence shown here is derived from an EMBL/GenBank/DDBJ whole genome shotgun (WGS) entry which is preliminary data.</text>
</comment>
<evidence type="ECO:0000256" key="1">
    <source>
        <dbReference type="SAM" id="MobiDB-lite"/>
    </source>
</evidence>
<protein>
    <submittedName>
        <fullName evidence="3">Uncharacterized protein</fullName>
    </submittedName>
</protein>
<keyword evidence="2" id="KW-0812">Transmembrane</keyword>
<proteinExistence type="predicted"/>
<evidence type="ECO:0000313" key="3">
    <source>
        <dbReference type="EMBL" id="RZS44352.1"/>
    </source>
</evidence>
<sequence>MDTIWKAGLVACALMAVPLVVVAVSVIAERLAERRRIRRCLDADRAAELQASQPLSGCPRAAGAPPPTPAAAHGELPTAV</sequence>
<feature type="transmembrane region" description="Helical" evidence="2">
    <location>
        <begin position="6"/>
        <end position="28"/>
    </location>
</feature>
<dbReference type="RefSeq" id="WP_130342045.1">
    <property type="nucleotide sequence ID" value="NZ_SGWQ01000001.1"/>
</dbReference>
<reference evidence="3 4" key="1">
    <citation type="submission" date="2019-02" db="EMBL/GenBank/DDBJ databases">
        <title>Genomic Encyclopedia of Type Strains, Phase IV (KMG-IV): sequencing the most valuable type-strain genomes for metagenomic binning, comparative biology and taxonomic classification.</title>
        <authorList>
            <person name="Goeker M."/>
        </authorList>
    </citation>
    <scope>NUCLEOTIDE SEQUENCE [LARGE SCALE GENOMIC DNA]</scope>
    <source>
        <strain evidence="3 4">DSM 101727</strain>
    </source>
</reference>
<evidence type="ECO:0000313" key="4">
    <source>
        <dbReference type="Proteomes" id="UP000294257"/>
    </source>
</evidence>
<organism evidence="3 4">
    <name type="scientific">Herbihabitans rhizosphaerae</name>
    <dbReference type="NCBI Taxonomy" id="1872711"/>
    <lineage>
        <taxon>Bacteria</taxon>
        <taxon>Bacillati</taxon>
        <taxon>Actinomycetota</taxon>
        <taxon>Actinomycetes</taxon>
        <taxon>Pseudonocardiales</taxon>
        <taxon>Pseudonocardiaceae</taxon>
        <taxon>Herbihabitans</taxon>
    </lineage>
</organism>
<dbReference type="EMBL" id="SGWQ01000001">
    <property type="protein sequence ID" value="RZS44352.1"/>
    <property type="molecule type" value="Genomic_DNA"/>
</dbReference>
<feature type="region of interest" description="Disordered" evidence="1">
    <location>
        <begin position="50"/>
        <end position="80"/>
    </location>
</feature>
<name>A0A4Q7L7L4_9PSEU</name>
<gene>
    <name evidence="3" type="ORF">EV193_101227</name>
</gene>
<keyword evidence="4" id="KW-1185">Reference proteome</keyword>